<keyword evidence="9" id="KW-1185">Reference proteome</keyword>
<keyword evidence="3 6" id="KW-0378">Hydrolase</keyword>
<dbReference type="Pfam" id="PF01435">
    <property type="entry name" value="Peptidase_M48"/>
    <property type="match status" value="1"/>
</dbReference>
<evidence type="ECO:0000259" key="7">
    <source>
        <dbReference type="Pfam" id="PF01435"/>
    </source>
</evidence>
<proteinExistence type="inferred from homology"/>
<evidence type="ECO:0000256" key="3">
    <source>
        <dbReference type="ARBA" id="ARBA00022801"/>
    </source>
</evidence>
<reference evidence="9" key="1">
    <citation type="submission" date="2023-07" db="EMBL/GenBank/DDBJ databases">
        <title>The carbon used by Thiothrix.</title>
        <authorList>
            <person name="Chen L."/>
        </authorList>
    </citation>
    <scope>NUCLEOTIDE SEQUENCE [LARGE SCALE GENOMIC DNA]</scope>
</reference>
<evidence type="ECO:0000313" key="9">
    <source>
        <dbReference type="Proteomes" id="UP001308005"/>
    </source>
</evidence>
<dbReference type="EC" id="3.4.24.-" evidence="8"/>
<dbReference type="EMBL" id="JAYMYJ010000115">
    <property type="protein sequence ID" value="MEB4591932.1"/>
    <property type="molecule type" value="Genomic_DNA"/>
</dbReference>
<name>A0ABU6CZD8_9GAMM</name>
<evidence type="ECO:0000313" key="8">
    <source>
        <dbReference type="EMBL" id="MEB4591932.1"/>
    </source>
</evidence>
<evidence type="ECO:0000256" key="1">
    <source>
        <dbReference type="ARBA" id="ARBA00022670"/>
    </source>
</evidence>
<reference evidence="8 9" key="2">
    <citation type="submission" date="2024-01" db="EMBL/GenBank/DDBJ databases">
        <authorList>
            <person name="Xie X."/>
        </authorList>
    </citation>
    <scope>NUCLEOTIDE SEQUENCE [LARGE SCALE GENOMIC DNA]</scope>
    <source>
        <strain evidence="8">SCUT-1</strain>
    </source>
</reference>
<protein>
    <submittedName>
        <fullName evidence="8">M48 family metalloprotease</fullName>
        <ecNumber evidence="8">3.4.24.-</ecNumber>
    </submittedName>
</protein>
<gene>
    <name evidence="8" type="ORF">VSS37_13145</name>
</gene>
<sequence length="439" mass="48178">MATTAIMSDDAPKNSWEGFYDKTALEQTSRRSTPDIQTILMEDIPSILTTQQRNLLSGVRIEFPQLPLLGKKTSVNTTPVNAYSLSKEKRVILPVFSIRFLRDIAIAYAWLNTKGYGLQTITDYLCMVKYQWPDQLRDVSHTPLEALGIPANALDDPVVKASFQRLFNSMIVFILGHELGHIYHQHAGYDASSTAESKRQEQDADAFALEIMRQMGAVPTGASVYFLVTAHFEPFVGDQDFNKMQANRTHPLNPERIKAIAESIKQNAGRFAAGSAQPKQALSALETASSELTTVSQLLGDQGVQASLRKIGLSTHVDMLQPRRLGELATLPGETSAAAAIFSGIFTGQWIDAKAVGLDTKMVLTRNGDTVTGTYTVGLGSATLEGKVHGDDLEYTWRWGEDYFGQGKLTSQHQGKTLTGTWGYTKASTGGGTWRLTQH</sequence>
<dbReference type="RefSeq" id="WP_324695910.1">
    <property type="nucleotide sequence ID" value="NZ_JAYMYJ010000115.1"/>
</dbReference>
<feature type="domain" description="Peptidase M48" evidence="7">
    <location>
        <begin position="197"/>
        <end position="262"/>
    </location>
</feature>
<keyword evidence="1 6" id="KW-0645">Protease</keyword>
<keyword evidence="2" id="KW-0479">Metal-binding</keyword>
<comment type="cofactor">
    <cofactor evidence="6">
        <name>Zn(2+)</name>
        <dbReference type="ChEBI" id="CHEBI:29105"/>
    </cofactor>
    <text evidence="6">Binds 1 zinc ion per subunit.</text>
</comment>
<evidence type="ECO:0000256" key="6">
    <source>
        <dbReference type="RuleBase" id="RU003983"/>
    </source>
</evidence>
<comment type="caution">
    <text evidence="8">The sequence shown here is derived from an EMBL/GenBank/DDBJ whole genome shotgun (WGS) entry which is preliminary data.</text>
</comment>
<accession>A0ABU6CZD8</accession>
<evidence type="ECO:0000256" key="4">
    <source>
        <dbReference type="ARBA" id="ARBA00022833"/>
    </source>
</evidence>
<evidence type="ECO:0000256" key="2">
    <source>
        <dbReference type="ARBA" id="ARBA00022723"/>
    </source>
</evidence>
<keyword evidence="4 6" id="KW-0862">Zinc</keyword>
<comment type="similarity">
    <text evidence="6">Belongs to the peptidase M48 family.</text>
</comment>
<dbReference type="GO" id="GO:0008237">
    <property type="term" value="F:metallopeptidase activity"/>
    <property type="evidence" value="ECO:0007669"/>
    <property type="project" value="UniProtKB-KW"/>
</dbReference>
<keyword evidence="5 6" id="KW-0482">Metalloprotease</keyword>
<evidence type="ECO:0000256" key="5">
    <source>
        <dbReference type="ARBA" id="ARBA00023049"/>
    </source>
</evidence>
<dbReference type="Proteomes" id="UP001308005">
    <property type="component" value="Unassembled WGS sequence"/>
</dbReference>
<organism evidence="8 9">
    <name type="scientific">Candidatus Thiothrix phosphatis</name>
    <dbReference type="NCBI Taxonomy" id="3112415"/>
    <lineage>
        <taxon>Bacteria</taxon>
        <taxon>Pseudomonadati</taxon>
        <taxon>Pseudomonadota</taxon>
        <taxon>Gammaproteobacteria</taxon>
        <taxon>Thiotrichales</taxon>
        <taxon>Thiotrichaceae</taxon>
        <taxon>Thiothrix</taxon>
    </lineage>
</organism>
<dbReference type="InterPro" id="IPR001915">
    <property type="entry name" value="Peptidase_M48"/>
</dbReference>